<dbReference type="EMBL" id="JAMTCO010000019">
    <property type="protein sequence ID" value="MCP2273946.1"/>
    <property type="molecule type" value="Genomic_DNA"/>
</dbReference>
<gene>
    <name evidence="1" type="ORF">LV75_006478</name>
</gene>
<organism evidence="1 2">
    <name type="scientific">Actinokineospora diospyrosa</name>
    <dbReference type="NCBI Taxonomy" id="103728"/>
    <lineage>
        <taxon>Bacteria</taxon>
        <taxon>Bacillati</taxon>
        <taxon>Actinomycetota</taxon>
        <taxon>Actinomycetes</taxon>
        <taxon>Pseudonocardiales</taxon>
        <taxon>Pseudonocardiaceae</taxon>
        <taxon>Actinokineospora</taxon>
    </lineage>
</organism>
<protein>
    <submittedName>
        <fullName evidence="1">Uncharacterized protein</fullName>
    </submittedName>
</protein>
<dbReference type="Proteomes" id="UP001205185">
    <property type="component" value="Unassembled WGS sequence"/>
</dbReference>
<reference evidence="1 2" key="1">
    <citation type="submission" date="2022-06" db="EMBL/GenBank/DDBJ databases">
        <title>Genomic Encyclopedia of Archaeal and Bacterial Type Strains, Phase II (KMG-II): from individual species to whole genera.</title>
        <authorList>
            <person name="Goeker M."/>
        </authorList>
    </citation>
    <scope>NUCLEOTIDE SEQUENCE [LARGE SCALE GENOMIC DNA]</scope>
    <source>
        <strain evidence="1 2">DSM 44255</strain>
    </source>
</reference>
<sequence>MWLRECPFDDQGLLRPVLPLAVMCDSCGSVWCTPDDAAFEDRVAVPEAPDWTACGRSFAPGSTRWATREDVDQAGWGGHPWHEEAS</sequence>
<comment type="caution">
    <text evidence="1">The sequence shown here is derived from an EMBL/GenBank/DDBJ whole genome shotgun (WGS) entry which is preliminary data.</text>
</comment>
<evidence type="ECO:0000313" key="2">
    <source>
        <dbReference type="Proteomes" id="UP001205185"/>
    </source>
</evidence>
<dbReference type="RefSeq" id="WP_253891134.1">
    <property type="nucleotide sequence ID" value="NZ_JAMTCO010000019.1"/>
</dbReference>
<evidence type="ECO:0000313" key="1">
    <source>
        <dbReference type="EMBL" id="MCP2273946.1"/>
    </source>
</evidence>
<name>A0ABT1IP72_9PSEU</name>
<keyword evidence="2" id="KW-1185">Reference proteome</keyword>
<proteinExistence type="predicted"/>
<accession>A0ABT1IP72</accession>